<protein>
    <submittedName>
        <fullName evidence="3">Diguanylate cyclase</fullName>
        <ecNumber evidence="3">2.7.7.65</ecNumber>
    </submittedName>
</protein>
<evidence type="ECO:0000256" key="1">
    <source>
        <dbReference type="SAM" id="Phobius"/>
    </source>
</evidence>
<dbReference type="Gene3D" id="3.30.70.270">
    <property type="match status" value="1"/>
</dbReference>
<accession>A0ABT8GDH0</accession>
<keyword evidence="3" id="KW-0808">Transferase</keyword>
<dbReference type="EC" id="2.7.7.65" evidence="3"/>
<dbReference type="SUPFAM" id="SSF55073">
    <property type="entry name" value="Nucleotide cyclase"/>
    <property type="match status" value="1"/>
</dbReference>
<proteinExistence type="predicted"/>
<dbReference type="Gene3D" id="3.30.450.20">
    <property type="entry name" value="PAS domain"/>
    <property type="match status" value="1"/>
</dbReference>
<dbReference type="PROSITE" id="PS50887">
    <property type="entry name" value="GGDEF"/>
    <property type="match status" value="1"/>
</dbReference>
<feature type="transmembrane region" description="Helical" evidence="1">
    <location>
        <begin position="329"/>
        <end position="351"/>
    </location>
</feature>
<dbReference type="SMART" id="SM00267">
    <property type="entry name" value="GGDEF"/>
    <property type="match status" value="1"/>
</dbReference>
<dbReference type="RefSeq" id="WP_301140617.1">
    <property type="nucleotide sequence ID" value="NZ_JAUHQA010000001.1"/>
</dbReference>
<feature type="transmembrane region" description="Helical" evidence="1">
    <location>
        <begin position="21"/>
        <end position="41"/>
    </location>
</feature>
<keyword evidence="1" id="KW-0472">Membrane</keyword>
<dbReference type="CDD" id="cd01949">
    <property type="entry name" value="GGDEF"/>
    <property type="match status" value="1"/>
</dbReference>
<dbReference type="PANTHER" id="PTHR45138">
    <property type="entry name" value="REGULATORY COMPONENTS OF SENSORY TRANSDUCTION SYSTEM"/>
    <property type="match status" value="1"/>
</dbReference>
<dbReference type="Pfam" id="PF00990">
    <property type="entry name" value="GGDEF"/>
    <property type="match status" value="1"/>
</dbReference>
<sequence length="522" mass="55569">MSSRTRIPRHLGARGYTVASGLIVGVVLIQLTAIVVAAGFAGRQVNEAAGDTYSYVGDLTAARVAHYADSGRDLVDDTALFLTYASDLDREALTASMVERLSRADSVRTLYVGWEDGRFLAVSRTEDGYQSQWIEQESASEVVTRYDAQMVLIDQSTLASDYDPRTRPWYVTATSANAGAWTQAYLDYGKHTTLVSPVAAVRTEGSTLGVVAADLDLPTLRSILDDLPYGAGAEAFVLSPSLEVIGAPSRYTERLETLAEESGGVPTAADLGIDVGSAALDPGDALFTRSDSMMVLDQSLPATASVDWRIHLTAETSQLSAGLSRVGSALWWVSGLSIVLSAIAAIVAWNVNHSMRRMRVRASTDQLTGLANRHEYERAGRSMLLQAAIRGERVLAVVLDLDGFKAINDALGHDVGDAALAATGEAIKSCVRAEDVAARLGGDEFVVLQPLGPQDDPHAIVERLRETVARQLAWLPAEGVNAGVTVGYALSRPGMDLKGMVALADAALLEGKRNAKGTVHRG</sequence>
<evidence type="ECO:0000313" key="3">
    <source>
        <dbReference type="EMBL" id="MDN4479472.1"/>
    </source>
</evidence>
<gene>
    <name evidence="3" type="ORF">QQX02_00860</name>
</gene>
<evidence type="ECO:0000259" key="2">
    <source>
        <dbReference type="PROSITE" id="PS50887"/>
    </source>
</evidence>
<dbReference type="InterPro" id="IPR043128">
    <property type="entry name" value="Rev_trsase/Diguanyl_cyclase"/>
</dbReference>
<dbReference type="PANTHER" id="PTHR45138:SF24">
    <property type="entry name" value="DIGUANYLATE CYCLASE DGCC-RELATED"/>
    <property type="match status" value="1"/>
</dbReference>
<reference evidence="3" key="1">
    <citation type="submission" date="2023-06" db="EMBL/GenBank/DDBJ databases">
        <title>Egi l300058.</title>
        <authorList>
            <person name="Gao L."/>
            <person name="Fang B.-Z."/>
            <person name="Li W.-J."/>
        </authorList>
    </citation>
    <scope>NUCLEOTIDE SEQUENCE</scope>
    <source>
        <strain evidence="3">EGI L300058</strain>
    </source>
</reference>
<dbReference type="InterPro" id="IPR029787">
    <property type="entry name" value="Nucleotide_cyclase"/>
</dbReference>
<organism evidence="3 4">
    <name type="scientific">Demequina muriae</name>
    <dbReference type="NCBI Taxonomy" id="3051664"/>
    <lineage>
        <taxon>Bacteria</taxon>
        <taxon>Bacillati</taxon>
        <taxon>Actinomycetota</taxon>
        <taxon>Actinomycetes</taxon>
        <taxon>Micrococcales</taxon>
        <taxon>Demequinaceae</taxon>
        <taxon>Demequina</taxon>
    </lineage>
</organism>
<feature type="domain" description="GGDEF" evidence="2">
    <location>
        <begin position="392"/>
        <end position="522"/>
    </location>
</feature>
<dbReference type="GO" id="GO:0052621">
    <property type="term" value="F:diguanylate cyclase activity"/>
    <property type="evidence" value="ECO:0007669"/>
    <property type="project" value="UniProtKB-EC"/>
</dbReference>
<keyword evidence="1" id="KW-0812">Transmembrane</keyword>
<evidence type="ECO:0000313" key="4">
    <source>
        <dbReference type="Proteomes" id="UP001172708"/>
    </source>
</evidence>
<dbReference type="Pfam" id="PF22673">
    <property type="entry name" value="MCP-like_PDC_1"/>
    <property type="match status" value="1"/>
</dbReference>
<dbReference type="InterPro" id="IPR050469">
    <property type="entry name" value="Diguanylate_Cyclase"/>
</dbReference>
<dbReference type="Proteomes" id="UP001172708">
    <property type="component" value="Unassembled WGS sequence"/>
</dbReference>
<keyword evidence="3" id="KW-0548">Nucleotidyltransferase</keyword>
<keyword evidence="4" id="KW-1185">Reference proteome</keyword>
<dbReference type="NCBIfam" id="TIGR00254">
    <property type="entry name" value="GGDEF"/>
    <property type="match status" value="1"/>
</dbReference>
<keyword evidence="1" id="KW-1133">Transmembrane helix</keyword>
<comment type="caution">
    <text evidence="3">The sequence shown here is derived from an EMBL/GenBank/DDBJ whole genome shotgun (WGS) entry which is preliminary data.</text>
</comment>
<dbReference type="InterPro" id="IPR000160">
    <property type="entry name" value="GGDEF_dom"/>
</dbReference>
<dbReference type="EMBL" id="JAUHQA010000001">
    <property type="protein sequence ID" value="MDN4479472.1"/>
    <property type="molecule type" value="Genomic_DNA"/>
</dbReference>
<dbReference type="CDD" id="cd12913">
    <property type="entry name" value="PDC1_MCP_like"/>
    <property type="match status" value="1"/>
</dbReference>
<name>A0ABT8GDH0_9MICO</name>